<evidence type="ECO:0000313" key="4">
    <source>
        <dbReference type="Proteomes" id="UP001596003"/>
    </source>
</evidence>
<proteinExistence type="predicted"/>
<evidence type="ECO:0000313" key="3">
    <source>
        <dbReference type="EMBL" id="MFC4479419.1"/>
    </source>
</evidence>
<dbReference type="SUPFAM" id="SSF88874">
    <property type="entry name" value="Receptor-binding domain of short tail fibre protein gp12"/>
    <property type="match status" value="1"/>
</dbReference>
<dbReference type="Proteomes" id="UP001596003">
    <property type="component" value="Unassembled WGS sequence"/>
</dbReference>
<protein>
    <submittedName>
        <fullName evidence="3">Phage tail protein</fullName>
    </submittedName>
</protein>
<feature type="domain" description="Phage tail collar" evidence="2">
    <location>
        <begin position="7"/>
        <end position="63"/>
    </location>
</feature>
<sequence length="195" mass="19864">MMEVYMGTILSFAFNYPPRGWAACNGQLVAITQNSALFSLLGTIYGGDGITTFGLPDLRGRTPIHFGQGPGLSNFVIGQKAGSETMTLLTPNMPAHVHSLTTGTVSLALTTNSATGGTISNDTDNGNNSLSSGGSTPNIYSEPGTGTAKIGGISATATLGGSTSIAGGTQPFDLHSPYLAVNMCIALSGLFPSRN</sequence>
<evidence type="ECO:0000259" key="2">
    <source>
        <dbReference type="Pfam" id="PF07484"/>
    </source>
</evidence>
<dbReference type="EMBL" id="JBHSFY010000015">
    <property type="protein sequence ID" value="MFC4479419.1"/>
    <property type="molecule type" value="Genomic_DNA"/>
</dbReference>
<feature type="compositionally biased region" description="Low complexity" evidence="1">
    <location>
        <begin position="120"/>
        <end position="138"/>
    </location>
</feature>
<accession>A0ABV8ZII5</accession>
<dbReference type="Pfam" id="PF07484">
    <property type="entry name" value="Collar"/>
    <property type="match status" value="1"/>
</dbReference>
<gene>
    <name evidence="3" type="ORF">ACFO3N_20240</name>
</gene>
<keyword evidence="4" id="KW-1185">Reference proteome</keyword>
<dbReference type="InterPro" id="IPR011083">
    <property type="entry name" value="Phage_tail_collar_dom"/>
</dbReference>
<name>A0ABV8ZII5_9FLAO</name>
<evidence type="ECO:0000256" key="1">
    <source>
        <dbReference type="SAM" id="MobiDB-lite"/>
    </source>
</evidence>
<dbReference type="InterPro" id="IPR037053">
    <property type="entry name" value="Phage_tail_collar_dom_sf"/>
</dbReference>
<dbReference type="Gene3D" id="3.90.1340.10">
    <property type="entry name" value="Phage tail collar domain"/>
    <property type="match status" value="1"/>
</dbReference>
<comment type="caution">
    <text evidence="3">The sequence shown here is derived from an EMBL/GenBank/DDBJ whole genome shotgun (WGS) entry which is preliminary data.</text>
</comment>
<organism evidence="3 4">
    <name type="scientific">Flavobacterium chungangensis</name>
    <dbReference type="NCBI Taxonomy" id="2708132"/>
    <lineage>
        <taxon>Bacteria</taxon>
        <taxon>Pseudomonadati</taxon>
        <taxon>Bacteroidota</taxon>
        <taxon>Flavobacteriia</taxon>
        <taxon>Flavobacteriales</taxon>
        <taxon>Flavobacteriaceae</taxon>
        <taxon>Flavobacterium</taxon>
    </lineage>
</organism>
<reference evidence="4" key="1">
    <citation type="journal article" date="2019" name="Int. J. Syst. Evol. Microbiol.">
        <title>The Global Catalogue of Microorganisms (GCM) 10K type strain sequencing project: providing services to taxonomists for standard genome sequencing and annotation.</title>
        <authorList>
            <consortium name="The Broad Institute Genomics Platform"/>
            <consortium name="The Broad Institute Genome Sequencing Center for Infectious Disease"/>
            <person name="Wu L."/>
            <person name="Ma J."/>
        </authorList>
    </citation>
    <scope>NUCLEOTIDE SEQUENCE [LARGE SCALE GENOMIC DNA]</scope>
    <source>
        <strain evidence="4">NBRC 103627</strain>
    </source>
</reference>
<feature type="region of interest" description="Disordered" evidence="1">
    <location>
        <begin position="116"/>
        <end position="145"/>
    </location>
</feature>
<dbReference type="RefSeq" id="WP_379800720.1">
    <property type="nucleotide sequence ID" value="NZ_JBHSFY010000015.1"/>
</dbReference>